<name>A0A545V1Q4_9HYPO</name>
<comment type="catalytic activity">
    <reaction evidence="7">
        <text>2 superoxide + 2 H(+) = H2O2 + O2</text>
        <dbReference type="Rhea" id="RHEA:20696"/>
        <dbReference type="ChEBI" id="CHEBI:15378"/>
        <dbReference type="ChEBI" id="CHEBI:15379"/>
        <dbReference type="ChEBI" id="CHEBI:16240"/>
        <dbReference type="ChEBI" id="CHEBI:18421"/>
        <dbReference type="EC" id="1.15.1.1"/>
    </reaction>
</comment>
<organism evidence="11 12">
    <name type="scientific">Cordyceps javanica</name>
    <dbReference type="NCBI Taxonomy" id="43265"/>
    <lineage>
        <taxon>Eukaryota</taxon>
        <taxon>Fungi</taxon>
        <taxon>Dikarya</taxon>
        <taxon>Ascomycota</taxon>
        <taxon>Pezizomycotina</taxon>
        <taxon>Sordariomycetes</taxon>
        <taxon>Hypocreomycetidae</taxon>
        <taxon>Hypocreales</taxon>
        <taxon>Cordycipitaceae</taxon>
        <taxon>Cordyceps</taxon>
    </lineage>
</organism>
<evidence type="ECO:0000259" key="10">
    <source>
        <dbReference type="Pfam" id="PF00080"/>
    </source>
</evidence>
<protein>
    <recommendedName>
        <fullName evidence="4">superoxide dismutase</fullName>
        <ecNumber evidence="4">1.15.1.1</ecNumber>
    </recommendedName>
</protein>
<evidence type="ECO:0000256" key="8">
    <source>
        <dbReference type="SAM" id="MobiDB-lite"/>
    </source>
</evidence>
<keyword evidence="9" id="KW-0732">Signal</keyword>
<comment type="caution">
    <text evidence="11">The sequence shown here is derived from an EMBL/GenBank/DDBJ whole genome shotgun (WGS) entry which is preliminary data.</text>
</comment>
<dbReference type="Gene3D" id="2.60.40.200">
    <property type="entry name" value="Superoxide dismutase, copper/zinc binding domain"/>
    <property type="match status" value="1"/>
</dbReference>
<evidence type="ECO:0000256" key="3">
    <source>
        <dbReference type="ARBA" id="ARBA00010457"/>
    </source>
</evidence>
<comment type="subcellular location">
    <subcellularLocation>
        <location evidence="1">Cell envelope</location>
    </subcellularLocation>
    <subcellularLocation>
        <location evidence="2">Secreted</location>
    </subcellularLocation>
</comment>
<evidence type="ECO:0000256" key="7">
    <source>
        <dbReference type="ARBA" id="ARBA00049204"/>
    </source>
</evidence>
<keyword evidence="6" id="KW-0049">Antioxidant</keyword>
<dbReference type="AlphaFoldDB" id="A0A545V1Q4"/>
<dbReference type="InterPro" id="IPR036423">
    <property type="entry name" value="SOD-like_Cu/Zn_dom_sf"/>
</dbReference>
<dbReference type="STRING" id="43265.A0A545V1Q4"/>
<dbReference type="FunFam" id="2.60.40.200:FF:000007">
    <property type="entry name" value="Cell surface Cu-only superoxide dismutase 5"/>
    <property type="match status" value="1"/>
</dbReference>
<dbReference type="SUPFAM" id="SSF49329">
    <property type="entry name" value="Cu,Zn superoxide dismutase-like"/>
    <property type="match status" value="1"/>
</dbReference>
<dbReference type="GO" id="GO:0005576">
    <property type="term" value="C:extracellular region"/>
    <property type="evidence" value="ECO:0007669"/>
    <property type="project" value="UniProtKB-SubCell"/>
</dbReference>
<dbReference type="GO" id="GO:0046872">
    <property type="term" value="F:metal ion binding"/>
    <property type="evidence" value="ECO:0007669"/>
    <property type="project" value="InterPro"/>
</dbReference>
<feature type="chain" id="PRO_5021760781" description="superoxide dismutase" evidence="9">
    <location>
        <begin position="21"/>
        <end position="257"/>
    </location>
</feature>
<dbReference type="OrthoDB" id="159229at2759"/>
<keyword evidence="5" id="KW-0964">Secreted</keyword>
<evidence type="ECO:0000256" key="5">
    <source>
        <dbReference type="ARBA" id="ARBA00022525"/>
    </source>
</evidence>
<sequence>MYSKTLLAIASAALVGNAVAFEDAKVITNNPQGVTYSGTLPDKPFFKDASLTGNVVGSISATAPENGVGTRFTVKFSNFPKSGGPFIYHLHVKPAVGGNCTATLGHLDPTKRMDLPACEDAKPASCQVGDLSGKYGKITTDPFTAEFTDPFTSLEPGSPAFFGNASFVIHYANTTRLTCADFHLVETPETPDCDGGHAQPTGGHVSPKPSGGHATSTGGYPVPTTVPPTVPITGGASKVVMAAPLFALGAAAAAMML</sequence>
<accession>A0A545V1Q4</accession>
<dbReference type="Proteomes" id="UP000315783">
    <property type="component" value="Unassembled WGS sequence"/>
</dbReference>
<reference evidence="11 12" key="1">
    <citation type="journal article" date="2019" name="Appl. Microbiol. Biotechnol.">
        <title>Genome sequence of Isaria javanica and comparative genome analysis insights into family S53 peptidase evolution in fungal entomopathogens.</title>
        <authorList>
            <person name="Lin R."/>
            <person name="Zhang X."/>
            <person name="Xin B."/>
            <person name="Zou M."/>
            <person name="Gao Y."/>
            <person name="Qin F."/>
            <person name="Hu Q."/>
            <person name="Xie B."/>
            <person name="Cheng X."/>
        </authorList>
    </citation>
    <scope>NUCLEOTIDE SEQUENCE [LARGE SCALE GENOMIC DNA]</scope>
    <source>
        <strain evidence="11 12">IJ1G</strain>
    </source>
</reference>
<keyword evidence="12" id="KW-1185">Reference proteome</keyword>
<evidence type="ECO:0000256" key="4">
    <source>
        <dbReference type="ARBA" id="ARBA00012682"/>
    </source>
</evidence>
<dbReference type="GO" id="GO:0004784">
    <property type="term" value="F:superoxide dismutase activity"/>
    <property type="evidence" value="ECO:0007669"/>
    <property type="project" value="UniProtKB-EC"/>
</dbReference>
<feature type="domain" description="Superoxide dismutase copper/zinc binding" evidence="10">
    <location>
        <begin position="56"/>
        <end position="172"/>
    </location>
</feature>
<evidence type="ECO:0000256" key="9">
    <source>
        <dbReference type="SAM" id="SignalP"/>
    </source>
</evidence>
<proteinExistence type="inferred from homology"/>
<dbReference type="InterPro" id="IPR001424">
    <property type="entry name" value="SOD_Cu_Zn_dom"/>
</dbReference>
<dbReference type="EC" id="1.15.1.1" evidence="4"/>
<comment type="similarity">
    <text evidence="3">Belongs to the Cu-Zn superoxide dismutase family.</text>
</comment>
<evidence type="ECO:0000256" key="2">
    <source>
        <dbReference type="ARBA" id="ARBA00004613"/>
    </source>
</evidence>
<gene>
    <name evidence="11" type="ORF">IF1G_05468</name>
</gene>
<dbReference type="EMBL" id="SPUK01000007">
    <property type="protein sequence ID" value="TQV95639.1"/>
    <property type="molecule type" value="Genomic_DNA"/>
</dbReference>
<feature type="region of interest" description="Disordered" evidence="8">
    <location>
        <begin position="191"/>
        <end position="222"/>
    </location>
</feature>
<evidence type="ECO:0000256" key="6">
    <source>
        <dbReference type="ARBA" id="ARBA00022862"/>
    </source>
</evidence>
<dbReference type="Pfam" id="PF00080">
    <property type="entry name" value="Sod_Cu"/>
    <property type="match status" value="1"/>
</dbReference>
<evidence type="ECO:0000256" key="1">
    <source>
        <dbReference type="ARBA" id="ARBA00004196"/>
    </source>
</evidence>
<evidence type="ECO:0000313" key="11">
    <source>
        <dbReference type="EMBL" id="TQV95639.1"/>
    </source>
</evidence>
<evidence type="ECO:0000313" key="12">
    <source>
        <dbReference type="Proteomes" id="UP000315783"/>
    </source>
</evidence>
<feature type="signal peptide" evidence="9">
    <location>
        <begin position="1"/>
        <end position="20"/>
    </location>
</feature>